<feature type="region of interest" description="Disordered" evidence="2">
    <location>
        <begin position="1"/>
        <end position="37"/>
    </location>
</feature>
<feature type="coiled-coil region" evidence="1">
    <location>
        <begin position="218"/>
        <end position="245"/>
    </location>
</feature>
<protein>
    <submittedName>
        <fullName evidence="4">Uncharacterized protein</fullName>
    </submittedName>
</protein>
<accession>A0A495BC61</accession>
<keyword evidence="3" id="KW-0812">Transmembrane</keyword>
<evidence type="ECO:0000313" key="4">
    <source>
        <dbReference type="EMBL" id="RKQ57794.1"/>
    </source>
</evidence>
<keyword evidence="3" id="KW-0472">Membrane</keyword>
<dbReference type="AlphaFoldDB" id="A0A495BC61"/>
<evidence type="ECO:0000256" key="1">
    <source>
        <dbReference type="SAM" id="Coils"/>
    </source>
</evidence>
<organism evidence="4 5">
    <name type="scientific">Vogesella indigofera</name>
    <name type="common">Pseudomonas indigofera</name>
    <dbReference type="NCBI Taxonomy" id="45465"/>
    <lineage>
        <taxon>Bacteria</taxon>
        <taxon>Pseudomonadati</taxon>
        <taxon>Pseudomonadota</taxon>
        <taxon>Betaproteobacteria</taxon>
        <taxon>Neisseriales</taxon>
        <taxon>Chromobacteriaceae</taxon>
        <taxon>Vogesella</taxon>
    </lineage>
</organism>
<comment type="caution">
    <text evidence="4">The sequence shown here is derived from an EMBL/GenBank/DDBJ whole genome shotgun (WGS) entry which is preliminary data.</text>
</comment>
<dbReference type="RefSeq" id="WP_120810695.1">
    <property type="nucleotide sequence ID" value="NZ_JAQQKZ010000001.1"/>
</dbReference>
<keyword evidence="1" id="KW-0175">Coiled coil</keyword>
<dbReference type="EMBL" id="RBID01000015">
    <property type="protein sequence ID" value="RKQ57794.1"/>
    <property type="molecule type" value="Genomic_DNA"/>
</dbReference>
<dbReference type="Proteomes" id="UP000279384">
    <property type="component" value="Unassembled WGS sequence"/>
</dbReference>
<sequence>MSSRSLKTPPKIDKTASEPEAIPLPSPEDESHLAGRSTPQAEQLIALLDNGVPIYLFSRISSGHTFQSDFFRIQFVTFARAEGSQWLPLRGEASEWMNTRNCLQVAVDHPSHTVSFGPKSGFSLSPEISGLGLSGYAYSQAISWLKQRYPDYRVLPSVLPAPEAEGEEARAHRNSRLAAHGFDFEWDDGSQVHGRYHKARVRQLISGWDNEKVAEVSLNALLTTLSRHDEERAELQHKLHGLQSQERSLETSLHKEKQTNLLLTGITCFVLIFSLLGALGFY</sequence>
<proteinExistence type="predicted"/>
<evidence type="ECO:0000256" key="2">
    <source>
        <dbReference type="SAM" id="MobiDB-lite"/>
    </source>
</evidence>
<feature type="transmembrane region" description="Helical" evidence="3">
    <location>
        <begin position="261"/>
        <end position="281"/>
    </location>
</feature>
<name>A0A495BC61_VOGIN</name>
<gene>
    <name evidence="4" type="ORF">C8E02_2093</name>
</gene>
<evidence type="ECO:0000256" key="3">
    <source>
        <dbReference type="SAM" id="Phobius"/>
    </source>
</evidence>
<reference evidence="4 5" key="1">
    <citation type="submission" date="2018-10" db="EMBL/GenBank/DDBJ databases">
        <title>Genomic Encyclopedia of Type Strains, Phase IV (KMG-IV): sequencing the most valuable type-strain genomes for metagenomic binning, comparative biology and taxonomic classification.</title>
        <authorList>
            <person name="Goeker M."/>
        </authorList>
    </citation>
    <scope>NUCLEOTIDE SEQUENCE [LARGE SCALE GENOMIC DNA]</scope>
    <source>
        <strain evidence="4 5">DSM 3303</strain>
    </source>
</reference>
<evidence type="ECO:0000313" key="5">
    <source>
        <dbReference type="Proteomes" id="UP000279384"/>
    </source>
</evidence>
<keyword evidence="3" id="KW-1133">Transmembrane helix</keyword>